<evidence type="ECO:0000313" key="4">
    <source>
        <dbReference type="RefSeq" id="XP_016989272.1"/>
    </source>
</evidence>
<dbReference type="Proteomes" id="UP001652680">
    <property type="component" value="Unassembled WGS sequence"/>
</dbReference>
<reference evidence="4" key="2">
    <citation type="submission" date="2025-04" db="UniProtKB">
        <authorList>
            <consortium name="RefSeq"/>
        </authorList>
    </citation>
    <scope>IDENTIFICATION</scope>
</reference>
<keyword evidence="3" id="KW-1185">Reference proteome</keyword>
<accession>A0A6P4FH79</accession>
<reference evidence="2" key="3">
    <citation type="submission" date="2025-05" db="UniProtKB">
        <authorList>
            <consortium name="EnsemblMetazoa"/>
        </authorList>
    </citation>
    <scope>IDENTIFICATION</scope>
</reference>
<dbReference type="EnsemblMetazoa" id="XM_017133783.2">
    <property type="protein sequence ID" value="XP_016989272.1"/>
    <property type="gene ID" value="LOC108051633"/>
</dbReference>
<evidence type="ECO:0000313" key="3">
    <source>
        <dbReference type="Proteomes" id="UP001652680"/>
    </source>
</evidence>
<feature type="signal peptide" evidence="1">
    <location>
        <begin position="1"/>
        <end position="19"/>
    </location>
</feature>
<feature type="chain" id="PRO_5027805916" evidence="1">
    <location>
        <begin position="20"/>
        <end position="125"/>
    </location>
</feature>
<sequence length="125" mass="14363">MKQLLLLSVLAVSCLLVVGFKRRTKNSNCLVMNKYANERHCRRPRRIYFVFHRVIFDCIQVTSRCHHPYKRNEFATLQKCRDGCAYHMKIPKPPVPGSSTAAPVEEVTETLAPEVERSVPHKTPA</sequence>
<dbReference type="OrthoDB" id="7861459at2759"/>
<dbReference type="RefSeq" id="XP_016989272.1">
    <property type="nucleotide sequence ID" value="XM_017133783.1"/>
</dbReference>
<protein>
    <submittedName>
        <fullName evidence="4">Uncharacterized protein LOC108051633</fullName>
    </submittedName>
</protein>
<reference evidence="3" key="1">
    <citation type="journal article" date="2021" name="Elife">
        <title>Highly contiguous assemblies of 101 drosophilid genomes.</title>
        <authorList>
            <person name="Kim B.Y."/>
            <person name="Wang J.R."/>
            <person name="Miller D.E."/>
            <person name="Barmina O."/>
            <person name="Delaney E."/>
            <person name="Thompson A."/>
            <person name="Comeault A.A."/>
            <person name="Peede D."/>
            <person name="D'Agostino E.R."/>
            <person name="Pelaez J."/>
            <person name="Aguilar J.M."/>
            <person name="Haji D."/>
            <person name="Matsunaga T."/>
            <person name="Armstrong E.E."/>
            <person name="Zych M."/>
            <person name="Ogawa Y."/>
            <person name="Stamenkovic-Radak M."/>
            <person name="Jelic M."/>
            <person name="Veselinovic M.S."/>
            <person name="Tanaskovic M."/>
            <person name="Eric P."/>
            <person name="Gao J.J."/>
            <person name="Katoh T.K."/>
            <person name="Toda M.J."/>
            <person name="Watabe H."/>
            <person name="Watada M."/>
            <person name="Davis J.S."/>
            <person name="Moyle L.C."/>
            <person name="Manoli G."/>
            <person name="Bertolini E."/>
            <person name="Kostal V."/>
            <person name="Hawley R.S."/>
            <person name="Takahashi A."/>
            <person name="Jones C.D."/>
            <person name="Price D.K."/>
            <person name="Whiteman N."/>
            <person name="Kopp A."/>
            <person name="Matute D.R."/>
            <person name="Petrov D.A."/>
        </authorList>
    </citation>
    <scope>NUCLEOTIDE SEQUENCE [LARGE SCALE GENOMIC DNA]</scope>
</reference>
<keyword evidence="1" id="KW-0732">Signal</keyword>
<proteinExistence type="predicted"/>
<organism evidence="4">
    <name type="scientific">Drosophila rhopaloa</name>
    <name type="common">Fruit fly</name>
    <dbReference type="NCBI Taxonomy" id="1041015"/>
    <lineage>
        <taxon>Eukaryota</taxon>
        <taxon>Metazoa</taxon>
        <taxon>Ecdysozoa</taxon>
        <taxon>Arthropoda</taxon>
        <taxon>Hexapoda</taxon>
        <taxon>Insecta</taxon>
        <taxon>Pterygota</taxon>
        <taxon>Neoptera</taxon>
        <taxon>Endopterygota</taxon>
        <taxon>Diptera</taxon>
        <taxon>Brachycera</taxon>
        <taxon>Muscomorpha</taxon>
        <taxon>Ephydroidea</taxon>
        <taxon>Drosophilidae</taxon>
        <taxon>Drosophila</taxon>
        <taxon>Sophophora</taxon>
    </lineage>
</organism>
<gene>
    <name evidence="4" type="primary">LOC108051633</name>
    <name evidence="2" type="synonym">108051633</name>
</gene>
<evidence type="ECO:0000313" key="2">
    <source>
        <dbReference type="EnsemblMetazoa" id="XP_016989272.1"/>
    </source>
</evidence>
<name>A0A6P4FH79_DRORH</name>
<evidence type="ECO:0000256" key="1">
    <source>
        <dbReference type="SAM" id="SignalP"/>
    </source>
</evidence>
<dbReference type="AlphaFoldDB" id="A0A6P4FH79"/>
<dbReference type="GeneID" id="108051633"/>